<evidence type="ECO:0000313" key="1">
    <source>
        <dbReference type="EMBL" id="QNT58530.1"/>
    </source>
</evidence>
<evidence type="ECO:0000313" key="2">
    <source>
        <dbReference type="Proteomes" id="UP000516412"/>
    </source>
</evidence>
<dbReference type="KEGG" id="nmus:H7A79_0755"/>
<name>A0A7H1MA65_9NEIS</name>
<dbReference type="AlphaFoldDB" id="A0A7H1MA65"/>
<dbReference type="EMBL" id="CP060414">
    <property type="protein sequence ID" value="QNT58530.1"/>
    <property type="molecule type" value="Genomic_DNA"/>
</dbReference>
<sequence>MNTDPVKQFLYAVLSIRVFQYEVYFDDIQTLETTREVTGSNKAVMALYRRMMAGRGWQTHLNGPHNDRYELLCSMRTKRFFECSR</sequence>
<accession>A0A7H1MA65</accession>
<dbReference type="RefSeq" id="WP_187001140.1">
    <property type="nucleotide sequence ID" value="NZ_CP060414.2"/>
</dbReference>
<reference evidence="1" key="1">
    <citation type="submission" date="2024-06" db="EMBL/GenBank/DDBJ databases">
        <title>Complete Genome Sequence of mouse commensal type strain Neisseria musculi.</title>
        <authorList>
            <person name="Thapa E."/>
            <person name="Aluvathingal J."/>
            <person name="Nadendla S."/>
            <person name="Mehta A."/>
            <person name="Tettelin H."/>
            <person name="Weyand N.J."/>
        </authorList>
    </citation>
    <scope>NUCLEOTIDE SEQUENCE</scope>
    <source>
        <strain evidence="1">NW831</strain>
    </source>
</reference>
<protein>
    <submittedName>
        <fullName evidence="1">Uncharacterized protein</fullName>
    </submittedName>
</protein>
<proteinExistence type="predicted"/>
<keyword evidence="2" id="KW-1185">Reference proteome</keyword>
<gene>
    <name evidence="1" type="ORF">H7A79_0755</name>
</gene>
<dbReference type="Proteomes" id="UP000516412">
    <property type="component" value="Chromosome"/>
</dbReference>
<organism evidence="1 2">
    <name type="scientific">Neisseria musculi</name>
    <dbReference type="NCBI Taxonomy" id="1815583"/>
    <lineage>
        <taxon>Bacteria</taxon>
        <taxon>Pseudomonadati</taxon>
        <taxon>Pseudomonadota</taxon>
        <taxon>Betaproteobacteria</taxon>
        <taxon>Neisseriales</taxon>
        <taxon>Neisseriaceae</taxon>
        <taxon>Neisseria</taxon>
    </lineage>
</organism>